<organism evidence="10 11">
    <name type="scientific">Escherichia coli</name>
    <dbReference type="NCBI Taxonomy" id="562"/>
    <lineage>
        <taxon>Bacteria</taxon>
        <taxon>Pseudomonadati</taxon>
        <taxon>Pseudomonadota</taxon>
        <taxon>Gammaproteobacteria</taxon>
        <taxon>Enterobacterales</taxon>
        <taxon>Enterobacteriaceae</taxon>
        <taxon>Escherichia</taxon>
    </lineage>
</organism>
<keyword evidence="4" id="KW-0547">Nucleotide-binding</keyword>
<dbReference type="Gene3D" id="3.40.50.670">
    <property type="match status" value="1"/>
</dbReference>
<evidence type="ECO:0000256" key="1">
    <source>
        <dbReference type="ARBA" id="ARBA00000185"/>
    </source>
</evidence>
<evidence type="ECO:0000256" key="8">
    <source>
        <dbReference type="ARBA" id="ARBA00023235"/>
    </source>
</evidence>
<evidence type="ECO:0000256" key="2">
    <source>
        <dbReference type="ARBA" id="ARBA00010708"/>
    </source>
</evidence>
<evidence type="ECO:0000259" key="9">
    <source>
        <dbReference type="Pfam" id="PF01751"/>
    </source>
</evidence>
<dbReference type="EC" id="5.6.2.2" evidence="3"/>
<keyword evidence="5" id="KW-0067">ATP-binding</keyword>
<dbReference type="GO" id="GO:0003918">
    <property type="term" value="F:DNA topoisomerase type II (double strand cut, ATP-hydrolyzing) activity"/>
    <property type="evidence" value="ECO:0007669"/>
    <property type="project" value="UniProtKB-EC"/>
</dbReference>
<dbReference type="InterPro" id="IPR013760">
    <property type="entry name" value="Topo_IIA-like_dom_sf"/>
</dbReference>
<reference evidence="10 11" key="1">
    <citation type="submission" date="2018-06" db="EMBL/GenBank/DDBJ databases">
        <authorList>
            <consortium name="Pathogen Informatics"/>
            <person name="Doyle S."/>
        </authorList>
    </citation>
    <scope>NUCLEOTIDE SEQUENCE [LARGE SCALE GENOMIC DNA]</scope>
    <source>
        <strain evidence="10 11">NCTC8622</strain>
    </source>
</reference>
<proteinExistence type="inferred from homology"/>
<name>A0A376TZ38_ECOLX</name>
<dbReference type="InterPro" id="IPR006171">
    <property type="entry name" value="TOPRIM_dom"/>
</dbReference>
<dbReference type="GO" id="GO:0006265">
    <property type="term" value="P:DNA topological change"/>
    <property type="evidence" value="ECO:0007669"/>
    <property type="project" value="InterPro"/>
</dbReference>
<dbReference type="AlphaFoldDB" id="A0A376TZ38"/>
<gene>
    <name evidence="10" type="primary">gyrB_3</name>
    <name evidence="10" type="ORF">NCTC8622_01157</name>
</gene>
<comment type="similarity">
    <text evidence="2">Belongs to the type II topoisomerase GyrB family.</text>
</comment>
<keyword evidence="8 10" id="KW-0413">Isomerase</keyword>
<sequence>MLSSQEVATLITALGCGIGRDEYNPDKLRYHSIIIMTDADVDGSHIRTLLLTFSIVRCRKSLNAVTSTSLSRRCTK</sequence>
<dbReference type="SUPFAM" id="SSF56719">
    <property type="entry name" value="Type II DNA topoisomerase"/>
    <property type="match status" value="1"/>
</dbReference>
<keyword evidence="7" id="KW-0238">DNA-binding</keyword>
<evidence type="ECO:0000313" key="10">
    <source>
        <dbReference type="EMBL" id="STI82200.1"/>
    </source>
</evidence>
<evidence type="ECO:0000313" key="11">
    <source>
        <dbReference type="Proteomes" id="UP000254079"/>
    </source>
</evidence>
<keyword evidence="6" id="KW-0799">Topoisomerase</keyword>
<evidence type="ECO:0000256" key="7">
    <source>
        <dbReference type="ARBA" id="ARBA00023125"/>
    </source>
</evidence>
<protein>
    <recommendedName>
        <fullName evidence="3">DNA topoisomerase (ATP-hydrolyzing)</fullName>
        <ecNumber evidence="3">5.6.2.2</ecNumber>
    </recommendedName>
</protein>
<dbReference type="EMBL" id="UGCP01000002">
    <property type="protein sequence ID" value="STI82200.1"/>
    <property type="molecule type" value="Genomic_DNA"/>
</dbReference>
<evidence type="ECO:0000256" key="3">
    <source>
        <dbReference type="ARBA" id="ARBA00012895"/>
    </source>
</evidence>
<dbReference type="InterPro" id="IPR013759">
    <property type="entry name" value="Topo_IIA_B_C"/>
</dbReference>
<dbReference type="Proteomes" id="UP000254079">
    <property type="component" value="Unassembled WGS sequence"/>
</dbReference>
<dbReference type="PANTHER" id="PTHR45866:SF1">
    <property type="entry name" value="DNA GYRASE SUBUNIT B, MITOCHONDRIAL"/>
    <property type="match status" value="1"/>
</dbReference>
<dbReference type="PRINTS" id="PR00418">
    <property type="entry name" value="TPI2FAMILY"/>
</dbReference>
<comment type="catalytic activity">
    <reaction evidence="1">
        <text>ATP-dependent breakage, passage and rejoining of double-stranded DNA.</text>
        <dbReference type="EC" id="5.6.2.2"/>
    </reaction>
</comment>
<dbReference type="PANTHER" id="PTHR45866">
    <property type="entry name" value="DNA GYRASE/TOPOISOMERASE SUBUNIT B"/>
    <property type="match status" value="1"/>
</dbReference>
<evidence type="ECO:0000256" key="6">
    <source>
        <dbReference type="ARBA" id="ARBA00023029"/>
    </source>
</evidence>
<evidence type="ECO:0000256" key="4">
    <source>
        <dbReference type="ARBA" id="ARBA00022741"/>
    </source>
</evidence>
<evidence type="ECO:0000256" key="5">
    <source>
        <dbReference type="ARBA" id="ARBA00022840"/>
    </source>
</evidence>
<dbReference type="GO" id="GO:0003677">
    <property type="term" value="F:DNA binding"/>
    <property type="evidence" value="ECO:0007669"/>
    <property type="project" value="UniProtKB-KW"/>
</dbReference>
<dbReference type="GO" id="GO:0005524">
    <property type="term" value="F:ATP binding"/>
    <property type="evidence" value="ECO:0007669"/>
    <property type="project" value="UniProtKB-KW"/>
</dbReference>
<accession>A0A376TZ38</accession>
<dbReference type="Pfam" id="PF01751">
    <property type="entry name" value="Toprim"/>
    <property type="match status" value="1"/>
</dbReference>
<feature type="domain" description="Toprim" evidence="9">
    <location>
        <begin position="16"/>
        <end position="53"/>
    </location>
</feature>